<proteinExistence type="predicted"/>
<protein>
    <recommendedName>
        <fullName evidence="3">DUF1579 domain-containing protein</fullName>
    </recommendedName>
</protein>
<organism evidence="1 2">
    <name type="scientific">Streptomyces liangshanensis</name>
    <dbReference type="NCBI Taxonomy" id="2717324"/>
    <lineage>
        <taxon>Bacteria</taxon>
        <taxon>Bacillati</taxon>
        <taxon>Actinomycetota</taxon>
        <taxon>Actinomycetes</taxon>
        <taxon>Kitasatosporales</taxon>
        <taxon>Streptomycetaceae</taxon>
        <taxon>Streptomyces</taxon>
    </lineage>
</organism>
<dbReference type="Proteomes" id="UP000501179">
    <property type="component" value="Chromosome"/>
</dbReference>
<reference evidence="1 2" key="1">
    <citation type="submission" date="2020-03" db="EMBL/GenBank/DDBJ databases">
        <title>A novel species.</title>
        <authorList>
            <person name="Gao J."/>
        </authorList>
    </citation>
    <scope>NUCLEOTIDE SEQUENCE [LARGE SCALE GENOMIC DNA]</scope>
    <source>
        <strain evidence="1 2">QMT-12</strain>
    </source>
</reference>
<dbReference type="KEGG" id="slia:HA039_30430"/>
<name>A0A6G9HAL9_9ACTN</name>
<dbReference type="EMBL" id="CP050177">
    <property type="protein sequence ID" value="QIQ07251.1"/>
    <property type="molecule type" value="Genomic_DNA"/>
</dbReference>
<sequence length="153" mass="17160">MDELSFFLGSWDAPGKFHHTPFAPEKPIHMDIVGSGELDPHFLRISTAERPTPENRNPLRATYLWGYDTASDEFVADWFDSNGGRARQRSTGWSGDTLVFEGTITMAGATVPLRDTFTRHDQDSYHHIGEIDLGQGWIPVDEEDVRRVSPSAA</sequence>
<accession>A0A6G9HAL9</accession>
<evidence type="ECO:0008006" key="3">
    <source>
        <dbReference type="Google" id="ProtNLM"/>
    </source>
</evidence>
<gene>
    <name evidence="1" type="ORF">HA039_30430</name>
</gene>
<evidence type="ECO:0000313" key="2">
    <source>
        <dbReference type="Proteomes" id="UP000501179"/>
    </source>
</evidence>
<keyword evidence="2" id="KW-1185">Reference proteome</keyword>
<evidence type="ECO:0000313" key="1">
    <source>
        <dbReference type="EMBL" id="QIQ07251.1"/>
    </source>
</evidence>
<dbReference type="AlphaFoldDB" id="A0A6G9HAL9"/>